<evidence type="ECO:0000256" key="4">
    <source>
        <dbReference type="ARBA" id="ARBA00012955"/>
    </source>
</evidence>
<protein>
    <recommendedName>
        <fullName evidence="5 12">Adenylate kinase</fullName>
        <shortName evidence="12">AK</shortName>
        <ecNumber evidence="4 12">2.7.4.3</ecNumber>
    </recommendedName>
    <alternativeName>
        <fullName evidence="11 12">ATP-AMP transphosphorylase</fullName>
    </alternativeName>
</protein>
<evidence type="ECO:0000256" key="9">
    <source>
        <dbReference type="ARBA" id="ARBA00022777"/>
    </source>
</evidence>
<dbReference type="STRING" id="877455.Metbo_0799"/>
<dbReference type="AlphaFoldDB" id="F0TB99"/>
<dbReference type="Proteomes" id="UP000007490">
    <property type="component" value="Chromosome"/>
</dbReference>
<dbReference type="GO" id="GO:0004017">
    <property type="term" value="F:AMP kinase activity"/>
    <property type="evidence" value="ECO:0007669"/>
    <property type="project" value="UniProtKB-UniRule"/>
</dbReference>
<dbReference type="InterPro" id="IPR023477">
    <property type="entry name" value="Adenylate_kinase_AdkA"/>
</dbReference>
<dbReference type="GeneID" id="10277247"/>
<comment type="similarity">
    <text evidence="3 12">Belongs to the archaeal adenylate kinase family.</text>
</comment>
<dbReference type="RefSeq" id="WP_013644401.1">
    <property type="nucleotide sequence ID" value="NC_015216.1"/>
</dbReference>
<dbReference type="eggNOG" id="arCOG01039">
    <property type="taxonomic scope" value="Archaea"/>
</dbReference>
<evidence type="ECO:0000256" key="11">
    <source>
        <dbReference type="ARBA" id="ARBA00033336"/>
    </source>
</evidence>
<keyword evidence="7 12" id="KW-0808">Transferase</keyword>
<keyword evidence="6 12" id="KW-0963">Cytoplasm</keyword>
<reference evidence="13 14" key="2">
    <citation type="journal article" date="2014" name="Int. J. Syst. Evol. Microbiol.">
        <title>Methanobacterium paludis sp. nov. and a novel strain of Methanobacterium lacus isolated from northern peatlands.</title>
        <authorList>
            <person name="Cadillo-Quiroz H."/>
            <person name="Brauer S.L."/>
            <person name="Goodson N."/>
            <person name="Yavitt J.B."/>
            <person name="Zinder S.H."/>
        </authorList>
    </citation>
    <scope>NUCLEOTIDE SEQUENCE [LARGE SCALE GENOMIC DNA]</scope>
    <source>
        <strain evidence="13 14">AL-21</strain>
    </source>
</reference>
<feature type="binding site" evidence="12">
    <location>
        <begin position="8"/>
        <end position="16"/>
    </location>
    <ligand>
        <name>ATP</name>
        <dbReference type="ChEBI" id="CHEBI:30616"/>
    </ligand>
</feature>
<sequence length="186" mass="20783">MKLVVLAGIPGSGSTTVLTKSLEQLDFVHVNYGDVMLEIAKAKNLVEDRDSLRKLSPELQKEVQREAAQTIRAKSEQSNIIVDTHCTINTPSGFLPGLPKWVLEQLMPNMFVLLEADGDEILKRRISDTTRARDSENLKDINLHQEMNRAASMAYAVLTGATVKIIENHDNKLDESVEEMVKTLKL</sequence>
<evidence type="ECO:0000256" key="7">
    <source>
        <dbReference type="ARBA" id="ARBA00022679"/>
    </source>
</evidence>
<keyword evidence="10 12" id="KW-0067">ATP-binding</keyword>
<dbReference type="Gene3D" id="3.40.50.300">
    <property type="entry name" value="P-loop containing nucleotide triphosphate hydrolases"/>
    <property type="match status" value="1"/>
</dbReference>
<evidence type="ECO:0000256" key="1">
    <source>
        <dbReference type="ARBA" id="ARBA00000582"/>
    </source>
</evidence>
<evidence type="ECO:0000313" key="14">
    <source>
        <dbReference type="Proteomes" id="UP000007490"/>
    </source>
</evidence>
<comment type="subcellular location">
    <subcellularLocation>
        <location evidence="2 12">Cytoplasm</location>
    </subcellularLocation>
</comment>
<dbReference type="GO" id="GO:0005524">
    <property type="term" value="F:ATP binding"/>
    <property type="evidence" value="ECO:0007669"/>
    <property type="project" value="UniProtKB-UniRule"/>
</dbReference>
<dbReference type="InterPro" id="IPR027417">
    <property type="entry name" value="P-loop_NTPase"/>
</dbReference>
<dbReference type="OrthoDB" id="26198at2157"/>
<dbReference type="HOGENOM" id="CLU_119371_0_0_2"/>
<dbReference type="KEGG" id="mel:Metbo_0799"/>
<evidence type="ECO:0000256" key="8">
    <source>
        <dbReference type="ARBA" id="ARBA00022741"/>
    </source>
</evidence>
<keyword evidence="8 12" id="KW-0547">Nucleotide-binding</keyword>
<evidence type="ECO:0000256" key="10">
    <source>
        <dbReference type="ARBA" id="ARBA00022840"/>
    </source>
</evidence>
<evidence type="ECO:0000256" key="5">
    <source>
        <dbReference type="ARBA" id="ARBA00019926"/>
    </source>
</evidence>
<dbReference type="NCBIfam" id="NF003122">
    <property type="entry name" value="PRK04040.1"/>
    <property type="match status" value="1"/>
</dbReference>
<accession>F0TB99</accession>
<comment type="catalytic activity">
    <reaction evidence="1 12">
        <text>AMP + ATP = 2 ADP</text>
        <dbReference type="Rhea" id="RHEA:12973"/>
        <dbReference type="ChEBI" id="CHEBI:30616"/>
        <dbReference type="ChEBI" id="CHEBI:456215"/>
        <dbReference type="ChEBI" id="CHEBI:456216"/>
        <dbReference type="EC" id="2.7.4.3"/>
    </reaction>
</comment>
<reference evidence="14" key="1">
    <citation type="submission" date="2011-02" db="EMBL/GenBank/DDBJ databases">
        <title>Complete sequence of Methanobacterium sp. AL-21.</title>
        <authorList>
            <consortium name="US DOE Joint Genome Institute"/>
            <person name="Lucas S."/>
            <person name="Copeland A."/>
            <person name="Lapidus A."/>
            <person name="Cheng J.-F."/>
            <person name="Goodwin L."/>
            <person name="Pitluck S."/>
            <person name="Chertkov O."/>
            <person name="Detter J.C."/>
            <person name="Han C."/>
            <person name="Tapia R."/>
            <person name="Land M."/>
            <person name="Hauser L."/>
            <person name="Kyrpides N."/>
            <person name="Ivanova N."/>
            <person name="Mikhailova N."/>
            <person name="Pagani I."/>
            <person name="Cadillo-Quiroz H."/>
            <person name="Imachi H."/>
            <person name="Zinder S."/>
            <person name="Liu W."/>
            <person name="Woyke T."/>
        </authorList>
    </citation>
    <scope>NUCLEOTIDE SEQUENCE [LARGE SCALE GENOMIC DNA]</scope>
    <source>
        <strain evidence="14">AL-21</strain>
    </source>
</reference>
<gene>
    <name evidence="12" type="primary">adkA</name>
    <name evidence="13" type="ordered locus">Metbo_0799</name>
</gene>
<dbReference type="HAMAP" id="MF_00234">
    <property type="entry name" value="Adenylate_kinase_AdkA"/>
    <property type="match status" value="1"/>
</dbReference>
<organism evidence="13 14">
    <name type="scientific">Methanobacterium lacus (strain AL-21)</name>
    <dbReference type="NCBI Taxonomy" id="877455"/>
    <lineage>
        <taxon>Archaea</taxon>
        <taxon>Methanobacteriati</taxon>
        <taxon>Methanobacteriota</taxon>
        <taxon>Methanomada group</taxon>
        <taxon>Methanobacteria</taxon>
        <taxon>Methanobacteriales</taxon>
        <taxon>Methanobacteriaceae</taxon>
        <taxon>Methanobacterium</taxon>
    </lineage>
</organism>
<dbReference type="GO" id="GO:0005737">
    <property type="term" value="C:cytoplasm"/>
    <property type="evidence" value="ECO:0007669"/>
    <property type="project" value="UniProtKB-SubCell"/>
</dbReference>
<evidence type="ECO:0000313" key="13">
    <source>
        <dbReference type="EMBL" id="ADZ09050.1"/>
    </source>
</evidence>
<evidence type="ECO:0000256" key="6">
    <source>
        <dbReference type="ARBA" id="ARBA00022490"/>
    </source>
</evidence>
<dbReference type="EMBL" id="CP002551">
    <property type="protein sequence ID" value="ADZ09050.1"/>
    <property type="molecule type" value="Genomic_DNA"/>
</dbReference>
<name>F0TB99_METLA</name>
<dbReference type="SUPFAM" id="SSF52540">
    <property type="entry name" value="P-loop containing nucleoside triphosphate hydrolases"/>
    <property type="match status" value="1"/>
</dbReference>
<evidence type="ECO:0000256" key="2">
    <source>
        <dbReference type="ARBA" id="ARBA00004496"/>
    </source>
</evidence>
<evidence type="ECO:0000256" key="3">
    <source>
        <dbReference type="ARBA" id="ARBA00007088"/>
    </source>
</evidence>
<keyword evidence="14" id="KW-1185">Reference proteome</keyword>
<dbReference type="Pfam" id="PF13207">
    <property type="entry name" value="AAA_17"/>
    <property type="match status" value="1"/>
</dbReference>
<dbReference type="EC" id="2.7.4.3" evidence="4 12"/>
<keyword evidence="9 12" id="KW-0418">Kinase</keyword>
<evidence type="ECO:0000256" key="12">
    <source>
        <dbReference type="HAMAP-Rule" id="MF_00234"/>
    </source>
</evidence>
<proteinExistence type="inferred from homology"/>